<keyword evidence="2" id="KW-1185">Reference proteome</keyword>
<protein>
    <submittedName>
        <fullName evidence="1">Uncharacterized protein</fullName>
    </submittedName>
</protein>
<feature type="non-terminal residue" evidence="1">
    <location>
        <position position="74"/>
    </location>
</feature>
<accession>A0A0C3CX28</accession>
<reference evidence="1 2" key="1">
    <citation type="submission" date="2014-04" db="EMBL/GenBank/DDBJ databases">
        <authorList>
            <consortium name="DOE Joint Genome Institute"/>
            <person name="Kuo A."/>
            <person name="Gay G."/>
            <person name="Dore J."/>
            <person name="Kohler A."/>
            <person name="Nagy L.G."/>
            <person name="Floudas D."/>
            <person name="Copeland A."/>
            <person name="Barry K.W."/>
            <person name="Cichocki N."/>
            <person name="Veneault-Fourrey C."/>
            <person name="LaButti K."/>
            <person name="Lindquist E.A."/>
            <person name="Lipzen A."/>
            <person name="Lundell T."/>
            <person name="Morin E."/>
            <person name="Murat C."/>
            <person name="Sun H."/>
            <person name="Tunlid A."/>
            <person name="Henrissat B."/>
            <person name="Grigoriev I.V."/>
            <person name="Hibbett D.S."/>
            <person name="Martin F."/>
            <person name="Nordberg H.P."/>
            <person name="Cantor M.N."/>
            <person name="Hua S.X."/>
        </authorList>
    </citation>
    <scope>NUCLEOTIDE SEQUENCE [LARGE SCALE GENOMIC DNA]</scope>
    <source>
        <strain evidence="2">h7</strain>
    </source>
</reference>
<evidence type="ECO:0000313" key="2">
    <source>
        <dbReference type="Proteomes" id="UP000053424"/>
    </source>
</evidence>
<dbReference type="AlphaFoldDB" id="A0A0C3CX28"/>
<name>A0A0C3CX28_HEBCY</name>
<organism evidence="1 2">
    <name type="scientific">Hebeloma cylindrosporum</name>
    <dbReference type="NCBI Taxonomy" id="76867"/>
    <lineage>
        <taxon>Eukaryota</taxon>
        <taxon>Fungi</taxon>
        <taxon>Dikarya</taxon>
        <taxon>Basidiomycota</taxon>
        <taxon>Agaricomycotina</taxon>
        <taxon>Agaricomycetes</taxon>
        <taxon>Agaricomycetidae</taxon>
        <taxon>Agaricales</taxon>
        <taxon>Agaricineae</taxon>
        <taxon>Hymenogastraceae</taxon>
        <taxon>Hebeloma</taxon>
    </lineage>
</organism>
<reference evidence="2" key="2">
    <citation type="submission" date="2015-01" db="EMBL/GenBank/DDBJ databases">
        <title>Evolutionary Origins and Diversification of the Mycorrhizal Mutualists.</title>
        <authorList>
            <consortium name="DOE Joint Genome Institute"/>
            <consortium name="Mycorrhizal Genomics Consortium"/>
            <person name="Kohler A."/>
            <person name="Kuo A."/>
            <person name="Nagy L.G."/>
            <person name="Floudas D."/>
            <person name="Copeland A."/>
            <person name="Barry K.W."/>
            <person name="Cichocki N."/>
            <person name="Veneault-Fourrey C."/>
            <person name="LaButti K."/>
            <person name="Lindquist E.A."/>
            <person name="Lipzen A."/>
            <person name="Lundell T."/>
            <person name="Morin E."/>
            <person name="Murat C."/>
            <person name="Riley R."/>
            <person name="Ohm R."/>
            <person name="Sun H."/>
            <person name="Tunlid A."/>
            <person name="Henrissat B."/>
            <person name="Grigoriev I.V."/>
            <person name="Hibbett D.S."/>
            <person name="Martin F."/>
        </authorList>
    </citation>
    <scope>NUCLEOTIDE SEQUENCE [LARGE SCALE GENOMIC DNA]</scope>
    <source>
        <strain evidence="2">h7</strain>
    </source>
</reference>
<dbReference type="HOGENOM" id="CLU_2694484_0_0_1"/>
<gene>
    <name evidence="1" type="ORF">M413DRAFT_440135</name>
</gene>
<sequence>MEANKSDIADAYMMPGTLVRLFSHAHGPHENGEAFKLKPDCCSDALIVVAADGAVLPRTRGIAPRPASSKSRLF</sequence>
<evidence type="ECO:0000313" key="1">
    <source>
        <dbReference type="EMBL" id="KIM48411.1"/>
    </source>
</evidence>
<dbReference type="EMBL" id="KN831769">
    <property type="protein sequence ID" value="KIM48411.1"/>
    <property type="molecule type" value="Genomic_DNA"/>
</dbReference>
<dbReference type="Proteomes" id="UP000053424">
    <property type="component" value="Unassembled WGS sequence"/>
</dbReference>
<proteinExistence type="predicted"/>